<evidence type="ECO:0008006" key="2">
    <source>
        <dbReference type="Google" id="ProtNLM"/>
    </source>
</evidence>
<evidence type="ECO:0000313" key="1">
    <source>
        <dbReference type="EMBL" id="XCM36458.1"/>
    </source>
</evidence>
<dbReference type="RefSeq" id="WP_190879405.1">
    <property type="nucleotide sequence ID" value="NZ_CP159837.1"/>
</dbReference>
<dbReference type="EMBL" id="CP159837">
    <property type="protein sequence ID" value="XCM36458.1"/>
    <property type="molecule type" value="Genomic_DNA"/>
</dbReference>
<sequence>MVKLERSPLWNKSCISPGEKRLQEVQVELERSHSRLSQIKAFLEYIKNQKSNPKGELRCGKDRRNSGRLRAIAASISRN</sequence>
<protein>
    <recommendedName>
        <fullName evidence="2">Transposase</fullName>
    </recommendedName>
</protein>
<name>A0AAU8JB95_9CYAN</name>
<organism evidence="1">
    <name type="scientific">Planktothricoides raciborskii GIHE-MW2</name>
    <dbReference type="NCBI Taxonomy" id="2792601"/>
    <lineage>
        <taxon>Bacteria</taxon>
        <taxon>Bacillati</taxon>
        <taxon>Cyanobacteriota</taxon>
        <taxon>Cyanophyceae</taxon>
        <taxon>Oscillatoriophycideae</taxon>
        <taxon>Oscillatoriales</taxon>
        <taxon>Oscillatoriaceae</taxon>
        <taxon>Planktothricoides</taxon>
    </lineage>
</organism>
<dbReference type="AlphaFoldDB" id="A0AAU8JB95"/>
<accession>A0AAU8JB95</accession>
<gene>
    <name evidence="1" type="ORF">ABWT76_005219</name>
</gene>
<reference evidence="1" key="1">
    <citation type="submission" date="2024-07" db="EMBL/GenBank/DDBJ databases">
        <authorList>
            <person name="Kim Y.J."/>
            <person name="Jeong J.Y."/>
        </authorList>
    </citation>
    <scope>NUCLEOTIDE SEQUENCE</scope>
    <source>
        <strain evidence="1">GIHE-MW2</strain>
    </source>
</reference>
<proteinExistence type="predicted"/>